<evidence type="ECO:0000256" key="1">
    <source>
        <dbReference type="ARBA" id="ARBA00005532"/>
    </source>
</evidence>
<comment type="caution">
    <text evidence="7">The sequence shown here is derived from an EMBL/GenBank/DDBJ whole genome shotgun (WGS) entry which is preliminary data.</text>
</comment>
<sequence length="152" mass="16893">MTTDVFEIRKLREETGAGVLEVKQALEEFDGDYEKAKALLIGKGAAKAAKKAERTTKDGLVHAYIHGAGKMGSLVVVACETDFVAKTEDFKKLCHEIAMQVCTDEYKNVDELLEAEYIREAGKKVKDLIIETVAKVGEKIEVKKFVRFAVHD</sequence>
<dbReference type="InterPro" id="IPR009060">
    <property type="entry name" value="UBA-like_sf"/>
</dbReference>
<name>A0A1F4V752_UNCKA</name>
<dbReference type="Pfam" id="PF00889">
    <property type="entry name" value="EF_TS"/>
    <property type="match status" value="1"/>
</dbReference>
<comment type="similarity">
    <text evidence="1 5">Belongs to the EF-Ts family.</text>
</comment>
<keyword evidence="5" id="KW-0963">Cytoplasm</keyword>
<keyword evidence="3 5" id="KW-0251">Elongation factor</keyword>
<dbReference type="InterPro" id="IPR018101">
    <property type="entry name" value="Transl_elong_Ts_CS"/>
</dbReference>
<gene>
    <name evidence="5" type="primary">tsf</name>
    <name evidence="7" type="ORF">A3D91_01880</name>
</gene>
<dbReference type="SUPFAM" id="SSF54713">
    <property type="entry name" value="Elongation factor Ts (EF-Ts), dimerisation domain"/>
    <property type="match status" value="1"/>
</dbReference>
<dbReference type="Gene3D" id="3.30.479.20">
    <property type="entry name" value="Elongation factor Ts, dimerisation domain"/>
    <property type="match status" value="1"/>
</dbReference>
<dbReference type="Gene3D" id="1.10.8.10">
    <property type="entry name" value="DNA helicase RuvA subunit, C-terminal domain"/>
    <property type="match status" value="1"/>
</dbReference>
<dbReference type="HAMAP" id="MF_00050">
    <property type="entry name" value="EF_Ts"/>
    <property type="match status" value="1"/>
</dbReference>
<evidence type="ECO:0000256" key="3">
    <source>
        <dbReference type="ARBA" id="ARBA00022768"/>
    </source>
</evidence>
<dbReference type="PROSITE" id="PS01126">
    <property type="entry name" value="EF_TS_1"/>
    <property type="match status" value="1"/>
</dbReference>
<feature type="region of interest" description="Involved in Mg(2+) ion dislocation from EF-Tu" evidence="5">
    <location>
        <begin position="81"/>
        <end position="84"/>
    </location>
</feature>
<dbReference type="GO" id="GO:0005737">
    <property type="term" value="C:cytoplasm"/>
    <property type="evidence" value="ECO:0007669"/>
    <property type="project" value="UniProtKB-SubCell"/>
</dbReference>
<evidence type="ECO:0000313" key="7">
    <source>
        <dbReference type="EMBL" id="OGC53039.1"/>
    </source>
</evidence>
<protein>
    <recommendedName>
        <fullName evidence="2 5">Elongation factor Ts</fullName>
        <shortName evidence="5">EF-Ts</shortName>
    </recommendedName>
</protein>
<evidence type="ECO:0000256" key="4">
    <source>
        <dbReference type="ARBA" id="ARBA00022917"/>
    </source>
</evidence>
<dbReference type="PANTHER" id="PTHR11741:SF0">
    <property type="entry name" value="ELONGATION FACTOR TS, MITOCHONDRIAL"/>
    <property type="match status" value="1"/>
</dbReference>
<keyword evidence="4 5" id="KW-0648">Protein biosynthesis</keyword>
<evidence type="ECO:0000259" key="6">
    <source>
        <dbReference type="Pfam" id="PF00889"/>
    </source>
</evidence>
<dbReference type="EMBL" id="MEVD01000016">
    <property type="protein sequence ID" value="OGC53039.1"/>
    <property type="molecule type" value="Genomic_DNA"/>
</dbReference>
<feature type="domain" description="Translation elongation factor EFTs/EF1B dimerisation" evidence="6">
    <location>
        <begin position="74"/>
        <end position="150"/>
    </location>
</feature>
<dbReference type="SUPFAM" id="SSF46934">
    <property type="entry name" value="UBA-like"/>
    <property type="match status" value="1"/>
</dbReference>
<evidence type="ECO:0000256" key="5">
    <source>
        <dbReference type="HAMAP-Rule" id="MF_00050"/>
    </source>
</evidence>
<dbReference type="InterPro" id="IPR001816">
    <property type="entry name" value="Transl_elong_EFTs/EF1B"/>
</dbReference>
<dbReference type="InterPro" id="IPR036402">
    <property type="entry name" value="EF-Ts_dimer_sf"/>
</dbReference>
<dbReference type="InterPro" id="IPR014039">
    <property type="entry name" value="Transl_elong_EFTs/EF1B_dimer"/>
</dbReference>
<dbReference type="PANTHER" id="PTHR11741">
    <property type="entry name" value="ELONGATION FACTOR TS"/>
    <property type="match status" value="1"/>
</dbReference>
<comment type="subcellular location">
    <subcellularLocation>
        <location evidence="5">Cytoplasm</location>
    </subcellularLocation>
</comment>
<dbReference type="GO" id="GO:0003746">
    <property type="term" value="F:translation elongation factor activity"/>
    <property type="evidence" value="ECO:0007669"/>
    <property type="project" value="UniProtKB-UniRule"/>
</dbReference>
<dbReference type="FunFam" id="1.10.8.10:FF:000001">
    <property type="entry name" value="Elongation factor Ts"/>
    <property type="match status" value="1"/>
</dbReference>
<dbReference type="CDD" id="cd14275">
    <property type="entry name" value="UBA_EF-Ts"/>
    <property type="match status" value="1"/>
</dbReference>
<comment type="function">
    <text evidence="5">Associates with the EF-Tu.GDP complex and induces the exchange of GDP to GTP. It remains bound to the aminoacyl-tRNA.EF-Tu.GTP complex up to the GTP hydrolysis stage on the ribosome.</text>
</comment>
<dbReference type="NCBIfam" id="TIGR00116">
    <property type="entry name" value="tsf"/>
    <property type="match status" value="1"/>
</dbReference>
<accession>A0A1F4V752</accession>
<proteinExistence type="inferred from homology"/>
<dbReference type="Proteomes" id="UP000178127">
    <property type="component" value="Unassembled WGS sequence"/>
</dbReference>
<organism evidence="7 8">
    <name type="scientific">candidate division WWE3 bacterium RIFCSPHIGHO2_02_FULL_38_14</name>
    <dbReference type="NCBI Taxonomy" id="1802620"/>
    <lineage>
        <taxon>Bacteria</taxon>
        <taxon>Katanobacteria</taxon>
    </lineage>
</organism>
<evidence type="ECO:0000256" key="2">
    <source>
        <dbReference type="ARBA" id="ARBA00016956"/>
    </source>
</evidence>
<evidence type="ECO:0000313" key="8">
    <source>
        <dbReference type="Proteomes" id="UP000178127"/>
    </source>
</evidence>
<reference evidence="7 8" key="1">
    <citation type="journal article" date="2016" name="Nat. Commun.">
        <title>Thousands of microbial genomes shed light on interconnected biogeochemical processes in an aquifer system.</title>
        <authorList>
            <person name="Anantharaman K."/>
            <person name="Brown C.T."/>
            <person name="Hug L.A."/>
            <person name="Sharon I."/>
            <person name="Castelle C.J."/>
            <person name="Probst A.J."/>
            <person name="Thomas B.C."/>
            <person name="Singh A."/>
            <person name="Wilkins M.J."/>
            <person name="Karaoz U."/>
            <person name="Brodie E.L."/>
            <person name="Williams K.H."/>
            <person name="Hubbard S.S."/>
            <person name="Banfield J.F."/>
        </authorList>
    </citation>
    <scope>NUCLEOTIDE SEQUENCE [LARGE SCALE GENOMIC DNA]</scope>
</reference>
<dbReference type="AlphaFoldDB" id="A0A1F4V752"/>
<dbReference type="STRING" id="1802620.A3D91_01880"/>